<dbReference type="GO" id="GO:0005829">
    <property type="term" value="C:cytosol"/>
    <property type="evidence" value="ECO:0007669"/>
    <property type="project" value="TreeGrafter"/>
</dbReference>
<keyword evidence="14" id="KW-1185">Reference proteome</keyword>
<dbReference type="InterPro" id="IPR050013">
    <property type="entry name" value="OtnC"/>
</dbReference>
<dbReference type="Gene3D" id="3.40.225.10">
    <property type="entry name" value="Class II aldolase/adducin N-terminal domain"/>
    <property type="match status" value="1"/>
</dbReference>
<keyword evidence="4" id="KW-0862">Zinc</keyword>
<evidence type="ECO:0000256" key="11">
    <source>
        <dbReference type="ARBA" id="ARBA00048603"/>
    </source>
</evidence>
<comment type="function">
    <text evidence="7">Catalyzes the decarboxylation of 3-oxo-tetronate 4-phosphate to dihydroxyacetone phosphate (DHAP) and CO(2).</text>
</comment>
<dbReference type="NCBIfam" id="NF043034">
    <property type="entry name" value="OxoTetrPhDc"/>
    <property type="match status" value="1"/>
</dbReference>
<dbReference type="PANTHER" id="PTHR22789">
    <property type="entry name" value="FUCULOSE PHOSPHATE ALDOLASE"/>
    <property type="match status" value="1"/>
</dbReference>
<accession>A0A5C6CXS0</accession>
<comment type="similarity">
    <text evidence="2">Belongs to the aldolase class II family. AraD/FucA subfamily.</text>
</comment>
<dbReference type="Proteomes" id="UP000318437">
    <property type="component" value="Unassembled WGS sequence"/>
</dbReference>
<evidence type="ECO:0000256" key="7">
    <source>
        <dbReference type="ARBA" id="ARBA00044745"/>
    </source>
</evidence>
<dbReference type="NCBIfam" id="NF006000">
    <property type="entry name" value="PRK08130.1"/>
    <property type="match status" value="1"/>
</dbReference>
<evidence type="ECO:0000256" key="8">
    <source>
        <dbReference type="ARBA" id="ARBA00044772"/>
    </source>
</evidence>
<protein>
    <recommendedName>
        <fullName evidence="9">3-oxo-tetronate 4-phosphate decarboxylase</fullName>
        <ecNumber evidence="8">4.1.1.104</ecNumber>
    </recommendedName>
</protein>
<dbReference type="OrthoDB" id="9794581at2"/>
<comment type="cofactor">
    <cofactor evidence="1">
        <name>Zn(2+)</name>
        <dbReference type="ChEBI" id="CHEBI:29105"/>
    </cofactor>
</comment>
<comment type="catalytic activity">
    <reaction evidence="11">
        <text>3-dehydro-4-O-phospho-L-erythronate + H(+) = dihydroxyacetone phosphate + CO2</text>
        <dbReference type="Rhea" id="RHEA:52404"/>
        <dbReference type="ChEBI" id="CHEBI:15378"/>
        <dbReference type="ChEBI" id="CHEBI:16526"/>
        <dbReference type="ChEBI" id="CHEBI:57642"/>
        <dbReference type="ChEBI" id="CHEBI:136592"/>
        <dbReference type="EC" id="4.1.1.104"/>
    </reaction>
</comment>
<proteinExistence type="inferred from homology"/>
<evidence type="ECO:0000256" key="6">
    <source>
        <dbReference type="ARBA" id="ARBA00023277"/>
    </source>
</evidence>
<dbReference type="EC" id="4.1.1.104" evidence="8"/>
<evidence type="ECO:0000256" key="4">
    <source>
        <dbReference type="ARBA" id="ARBA00022833"/>
    </source>
</evidence>
<dbReference type="InterPro" id="IPR001303">
    <property type="entry name" value="Aldolase_II/adducin_N"/>
</dbReference>
<evidence type="ECO:0000313" key="13">
    <source>
        <dbReference type="EMBL" id="TWU28695.1"/>
    </source>
</evidence>
<dbReference type="GO" id="GO:0016832">
    <property type="term" value="F:aldehyde-lyase activity"/>
    <property type="evidence" value="ECO:0007669"/>
    <property type="project" value="InterPro"/>
</dbReference>
<evidence type="ECO:0000256" key="9">
    <source>
        <dbReference type="ARBA" id="ARBA00044803"/>
    </source>
</evidence>
<gene>
    <name evidence="13" type="primary">fucA_2</name>
    <name evidence="13" type="ORF">Pla144_19870</name>
</gene>
<dbReference type="SUPFAM" id="SSF53639">
    <property type="entry name" value="AraD/HMP-PK domain-like"/>
    <property type="match status" value="1"/>
</dbReference>
<evidence type="ECO:0000256" key="2">
    <source>
        <dbReference type="ARBA" id="ARBA00010037"/>
    </source>
</evidence>
<evidence type="ECO:0000256" key="10">
    <source>
        <dbReference type="ARBA" id="ARBA00047520"/>
    </source>
</evidence>
<reference evidence="13 14" key="1">
    <citation type="submission" date="2019-02" db="EMBL/GenBank/DDBJ databases">
        <title>Deep-cultivation of Planctomycetes and their phenomic and genomic characterization uncovers novel biology.</title>
        <authorList>
            <person name="Wiegand S."/>
            <person name="Jogler M."/>
            <person name="Boedeker C."/>
            <person name="Pinto D."/>
            <person name="Vollmers J."/>
            <person name="Rivas-Marin E."/>
            <person name="Kohn T."/>
            <person name="Peeters S.H."/>
            <person name="Heuer A."/>
            <person name="Rast P."/>
            <person name="Oberbeckmann S."/>
            <person name="Bunk B."/>
            <person name="Jeske O."/>
            <person name="Meyerdierks A."/>
            <person name="Storesund J.E."/>
            <person name="Kallscheuer N."/>
            <person name="Luecker S."/>
            <person name="Lage O.M."/>
            <person name="Pohl T."/>
            <person name="Merkel B.J."/>
            <person name="Hornburger P."/>
            <person name="Mueller R.-W."/>
            <person name="Bruemmer F."/>
            <person name="Labrenz M."/>
            <person name="Spormann A.M."/>
            <person name="Op Den Camp H."/>
            <person name="Overmann J."/>
            <person name="Amann R."/>
            <person name="Jetten M.S.M."/>
            <person name="Mascher T."/>
            <person name="Medema M.H."/>
            <person name="Devos D.P."/>
            <person name="Kaster A.-K."/>
            <person name="Ovreas L."/>
            <person name="Rohde M."/>
            <person name="Galperin M.Y."/>
            <person name="Jogler C."/>
        </authorList>
    </citation>
    <scope>NUCLEOTIDE SEQUENCE [LARGE SCALE GENOMIC DNA]</scope>
    <source>
        <strain evidence="13 14">Pla144</strain>
    </source>
</reference>
<dbReference type="FunFam" id="3.40.225.10:FF:000008">
    <property type="entry name" value="Sugar aldolase"/>
    <property type="match status" value="1"/>
</dbReference>
<organism evidence="13 14">
    <name type="scientific">Bythopirellula polymerisocia</name>
    <dbReference type="NCBI Taxonomy" id="2528003"/>
    <lineage>
        <taxon>Bacteria</taxon>
        <taxon>Pseudomonadati</taxon>
        <taxon>Planctomycetota</taxon>
        <taxon>Planctomycetia</taxon>
        <taxon>Pirellulales</taxon>
        <taxon>Lacipirellulaceae</taxon>
        <taxon>Bythopirellula</taxon>
    </lineage>
</organism>
<evidence type="ECO:0000256" key="3">
    <source>
        <dbReference type="ARBA" id="ARBA00022723"/>
    </source>
</evidence>
<sequence>MNEQAIRKQFVFFGKSLHQRGYACGSSGNISVRIDQDFLVSPTNSCLGQLEPEAISKINADGELLDGAPPTKEARLHLAYYAARPQEQAIVHLHSTYAVAISCLANLDSENVIPPLTAYFVMRIGKLPLVPFFPPGDAGLAEAVGVVAGKSHAILLANHGPVVGGRDLESAVYAAEELEETAKLYLLLRGATVSPLSLDQCSTLDGHRRASAPITL</sequence>
<dbReference type="PANTHER" id="PTHR22789:SF0">
    <property type="entry name" value="3-OXO-TETRONATE 4-PHOSPHATE DECARBOXYLASE-RELATED"/>
    <property type="match status" value="1"/>
</dbReference>
<dbReference type="AlphaFoldDB" id="A0A5C6CXS0"/>
<keyword evidence="5 13" id="KW-0456">Lyase</keyword>
<dbReference type="EMBL" id="SJPS01000002">
    <property type="protein sequence ID" value="TWU28695.1"/>
    <property type="molecule type" value="Genomic_DNA"/>
</dbReference>
<keyword evidence="6" id="KW-0119">Carbohydrate metabolism</keyword>
<feature type="domain" description="Class II aldolase/adducin N-terminal" evidence="12">
    <location>
        <begin position="8"/>
        <end position="186"/>
    </location>
</feature>
<comment type="catalytic activity">
    <reaction evidence="10">
        <text>3-dehydro-4-O-phospho-D-erythronate + H(+) = dihydroxyacetone phosphate + CO2</text>
        <dbReference type="Rhea" id="RHEA:52416"/>
        <dbReference type="ChEBI" id="CHEBI:15378"/>
        <dbReference type="ChEBI" id="CHEBI:16526"/>
        <dbReference type="ChEBI" id="CHEBI:57642"/>
        <dbReference type="ChEBI" id="CHEBI:136593"/>
        <dbReference type="EC" id="4.1.1.104"/>
    </reaction>
</comment>
<comment type="caution">
    <text evidence="13">The sequence shown here is derived from an EMBL/GenBank/DDBJ whole genome shotgun (WGS) entry which is preliminary data.</text>
</comment>
<name>A0A5C6CXS0_9BACT</name>
<dbReference type="GO" id="GO:0019323">
    <property type="term" value="P:pentose catabolic process"/>
    <property type="evidence" value="ECO:0007669"/>
    <property type="project" value="InterPro"/>
</dbReference>
<evidence type="ECO:0000256" key="5">
    <source>
        <dbReference type="ARBA" id="ARBA00023239"/>
    </source>
</evidence>
<dbReference type="Pfam" id="PF00596">
    <property type="entry name" value="Aldolase_II"/>
    <property type="match status" value="1"/>
</dbReference>
<evidence type="ECO:0000256" key="1">
    <source>
        <dbReference type="ARBA" id="ARBA00001947"/>
    </source>
</evidence>
<dbReference type="InterPro" id="IPR036409">
    <property type="entry name" value="Aldolase_II/adducin_N_sf"/>
</dbReference>
<keyword evidence="3" id="KW-0479">Metal-binding</keyword>
<dbReference type="SMART" id="SM01007">
    <property type="entry name" value="Aldolase_II"/>
    <property type="match status" value="1"/>
</dbReference>
<dbReference type="InterPro" id="IPR050197">
    <property type="entry name" value="Aldolase_class_II_sugar_metab"/>
</dbReference>
<evidence type="ECO:0000259" key="12">
    <source>
        <dbReference type="SMART" id="SM01007"/>
    </source>
</evidence>
<evidence type="ECO:0000313" key="14">
    <source>
        <dbReference type="Proteomes" id="UP000318437"/>
    </source>
</evidence>
<dbReference type="RefSeq" id="WP_146450394.1">
    <property type="nucleotide sequence ID" value="NZ_SJPS01000002.1"/>
</dbReference>
<dbReference type="GO" id="GO:0046872">
    <property type="term" value="F:metal ion binding"/>
    <property type="evidence" value="ECO:0007669"/>
    <property type="project" value="UniProtKB-KW"/>
</dbReference>